<dbReference type="EMBL" id="CAVLEF010000005">
    <property type="protein sequence ID" value="CAK1543779.1"/>
    <property type="molecule type" value="Genomic_DNA"/>
</dbReference>
<dbReference type="PANTHER" id="PTHR23511:SF35">
    <property type="entry name" value="MAJOR FACILITATOR SUPERFAMILY (MFS) PROFILE DOMAIN-CONTAINING PROTEIN"/>
    <property type="match status" value="1"/>
</dbReference>
<evidence type="ECO:0000313" key="8">
    <source>
        <dbReference type="EMBL" id="CAK1543779.1"/>
    </source>
</evidence>
<feature type="transmembrane region" description="Helical" evidence="6">
    <location>
        <begin position="444"/>
        <end position="464"/>
    </location>
</feature>
<keyword evidence="5 6" id="KW-0472">Membrane</keyword>
<feature type="transmembrane region" description="Helical" evidence="6">
    <location>
        <begin position="409"/>
        <end position="432"/>
    </location>
</feature>
<dbReference type="InterPro" id="IPR020846">
    <property type="entry name" value="MFS_dom"/>
</dbReference>
<keyword evidence="2" id="KW-0813">Transport</keyword>
<protein>
    <recommendedName>
        <fullName evidence="7">Major facilitator superfamily (MFS) profile domain-containing protein</fullName>
    </recommendedName>
</protein>
<dbReference type="PROSITE" id="PS50850">
    <property type="entry name" value="MFS"/>
    <property type="match status" value="1"/>
</dbReference>
<dbReference type="InterPro" id="IPR036259">
    <property type="entry name" value="MFS_trans_sf"/>
</dbReference>
<evidence type="ECO:0000256" key="6">
    <source>
        <dbReference type="SAM" id="Phobius"/>
    </source>
</evidence>
<organism evidence="8 9">
    <name type="scientific">Leptosia nina</name>
    <dbReference type="NCBI Taxonomy" id="320188"/>
    <lineage>
        <taxon>Eukaryota</taxon>
        <taxon>Metazoa</taxon>
        <taxon>Ecdysozoa</taxon>
        <taxon>Arthropoda</taxon>
        <taxon>Hexapoda</taxon>
        <taxon>Insecta</taxon>
        <taxon>Pterygota</taxon>
        <taxon>Neoptera</taxon>
        <taxon>Endopterygota</taxon>
        <taxon>Lepidoptera</taxon>
        <taxon>Glossata</taxon>
        <taxon>Ditrysia</taxon>
        <taxon>Papilionoidea</taxon>
        <taxon>Pieridae</taxon>
        <taxon>Pierinae</taxon>
        <taxon>Leptosia</taxon>
    </lineage>
</organism>
<dbReference type="SUPFAM" id="SSF103473">
    <property type="entry name" value="MFS general substrate transporter"/>
    <property type="match status" value="1"/>
</dbReference>
<keyword evidence="4 6" id="KW-1133">Transmembrane helix</keyword>
<feature type="transmembrane region" description="Helical" evidence="6">
    <location>
        <begin position="120"/>
        <end position="143"/>
    </location>
</feature>
<dbReference type="Pfam" id="PF07690">
    <property type="entry name" value="MFS_1"/>
    <property type="match status" value="1"/>
</dbReference>
<name>A0AAV1J320_9NEOP</name>
<evidence type="ECO:0000313" key="9">
    <source>
        <dbReference type="Proteomes" id="UP001497472"/>
    </source>
</evidence>
<feature type="transmembrane region" description="Helical" evidence="6">
    <location>
        <begin position="198"/>
        <end position="217"/>
    </location>
</feature>
<comment type="subcellular location">
    <subcellularLocation>
        <location evidence="1">Membrane</location>
        <topology evidence="1">Multi-pass membrane protein</topology>
    </subcellularLocation>
</comment>
<reference evidence="8 9" key="1">
    <citation type="submission" date="2023-11" db="EMBL/GenBank/DDBJ databases">
        <authorList>
            <person name="Okamura Y."/>
        </authorList>
    </citation>
    <scope>NUCLEOTIDE SEQUENCE [LARGE SCALE GENOMIC DNA]</scope>
</reference>
<feature type="transmembrane region" description="Helical" evidence="6">
    <location>
        <begin position="470"/>
        <end position="489"/>
    </location>
</feature>
<evidence type="ECO:0000256" key="2">
    <source>
        <dbReference type="ARBA" id="ARBA00022448"/>
    </source>
</evidence>
<feature type="transmembrane region" description="Helical" evidence="6">
    <location>
        <begin position="65"/>
        <end position="85"/>
    </location>
</feature>
<dbReference type="Gene3D" id="1.20.1250.20">
    <property type="entry name" value="MFS general substrate transporter like domains"/>
    <property type="match status" value="1"/>
</dbReference>
<dbReference type="Proteomes" id="UP001497472">
    <property type="component" value="Unassembled WGS sequence"/>
</dbReference>
<comment type="caution">
    <text evidence="8">The sequence shown here is derived from an EMBL/GenBank/DDBJ whole genome shotgun (WGS) entry which is preliminary data.</text>
</comment>
<dbReference type="InterPro" id="IPR011701">
    <property type="entry name" value="MFS"/>
</dbReference>
<feature type="transmembrane region" description="Helical" evidence="6">
    <location>
        <begin position="356"/>
        <end position="374"/>
    </location>
</feature>
<proteinExistence type="predicted"/>
<dbReference type="PANTHER" id="PTHR23511">
    <property type="entry name" value="SYNAPTIC VESICLE GLYCOPROTEIN 2"/>
    <property type="match status" value="1"/>
</dbReference>
<evidence type="ECO:0000256" key="3">
    <source>
        <dbReference type="ARBA" id="ARBA00022692"/>
    </source>
</evidence>
<evidence type="ECO:0000256" key="4">
    <source>
        <dbReference type="ARBA" id="ARBA00022989"/>
    </source>
</evidence>
<evidence type="ECO:0000256" key="5">
    <source>
        <dbReference type="ARBA" id="ARBA00023136"/>
    </source>
</evidence>
<feature type="transmembrane region" description="Helical" evidence="6">
    <location>
        <begin position="97"/>
        <end position="114"/>
    </location>
</feature>
<feature type="transmembrane region" description="Helical" evidence="6">
    <location>
        <begin position="383"/>
        <end position="403"/>
    </location>
</feature>
<accession>A0AAV1J320</accession>
<dbReference type="GO" id="GO:0022857">
    <property type="term" value="F:transmembrane transporter activity"/>
    <property type="evidence" value="ECO:0007669"/>
    <property type="project" value="InterPro"/>
</dbReference>
<feature type="transmembrane region" description="Helical" evidence="6">
    <location>
        <begin position="284"/>
        <end position="308"/>
    </location>
</feature>
<keyword evidence="9" id="KW-1185">Reference proteome</keyword>
<gene>
    <name evidence="8" type="ORF">LNINA_LOCUS3574</name>
</gene>
<dbReference type="GO" id="GO:0016020">
    <property type="term" value="C:membrane"/>
    <property type="evidence" value="ECO:0007669"/>
    <property type="project" value="UniProtKB-SubCell"/>
</dbReference>
<feature type="transmembrane region" description="Helical" evidence="6">
    <location>
        <begin position="155"/>
        <end position="178"/>
    </location>
</feature>
<feature type="transmembrane region" description="Helical" evidence="6">
    <location>
        <begin position="30"/>
        <end position="53"/>
    </location>
</feature>
<feature type="domain" description="Major facilitator superfamily (MFS) profile" evidence="7">
    <location>
        <begin position="32"/>
        <end position="494"/>
    </location>
</feature>
<dbReference type="AlphaFoldDB" id="A0AAV1J320"/>
<keyword evidence="3 6" id="KW-0812">Transmembrane</keyword>
<evidence type="ECO:0000256" key="1">
    <source>
        <dbReference type="ARBA" id="ARBA00004141"/>
    </source>
</evidence>
<sequence>MIKDIENKHGAVHSTFDDAFEATGHGRYNYLVLLACCIINMAASMDLFGFSVVVAATNCDLNLTISQMGLLASSPFSGLIFAYPWGYFADTKGRKPALILSATGGFVCATLSSLSTRWEVLMVSKIIGSCFSMASFMLTITYLGENIGFKKRKQFIFILNSMNLASESVSFGLAYLILPLSVNLYLPWMTTIFRSWRLLVLAMAAPLGIGALMMLLLNESPKFLADQGEEVKCLEILKNIFAANGGKREDFSVKRLECTVAKDEKVSLPTMLWRHASPIFKPPLLWTTLQLFYVFALAQAICNIYIMWLPTLLDFVFKSISNSSDDLGFCYSIQNATSRVNVDPDVPCREIVSEEAIVSGFFISLILAILNLSVSKFAARRRLILMLIFLISAFSCIMVSVLKQPIASVIFYTLIQSTSVSVGSVVSFFVDLYPTSCRGLATSLGFMVGRFSALTGTALVGLIIRTHCHLLFYVTAVLLLSGILVALLLPADKKK</sequence>
<evidence type="ECO:0000259" key="7">
    <source>
        <dbReference type="PROSITE" id="PS50850"/>
    </source>
</evidence>